<dbReference type="AlphaFoldDB" id="A0AAV7N034"/>
<keyword evidence="3" id="KW-1185">Reference proteome</keyword>
<feature type="region of interest" description="Disordered" evidence="1">
    <location>
        <begin position="1"/>
        <end position="25"/>
    </location>
</feature>
<sequence length="112" mass="12226">MFLPADAEGKTVEGESGTGLSAHLVPPEIGVESGALVTIPQDFKHWDDRGYKKYLWGTPSTSSEGALAVRPKQWTNIKDFKLRTESTSTAQPNMRGGNVIIIQLKEQSPTQV</sequence>
<evidence type="ECO:0000256" key="1">
    <source>
        <dbReference type="SAM" id="MobiDB-lite"/>
    </source>
</evidence>
<organism evidence="2 3">
    <name type="scientific">Pleurodeles waltl</name>
    <name type="common">Iberian ribbed newt</name>
    <dbReference type="NCBI Taxonomy" id="8319"/>
    <lineage>
        <taxon>Eukaryota</taxon>
        <taxon>Metazoa</taxon>
        <taxon>Chordata</taxon>
        <taxon>Craniata</taxon>
        <taxon>Vertebrata</taxon>
        <taxon>Euteleostomi</taxon>
        <taxon>Amphibia</taxon>
        <taxon>Batrachia</taxon>
        <taxon>Caudata</taxon>
        <taxon>Salamandroidea</taxon>
        <taxon>Salamandridae</taxon>
        <taxon>Pleurodelinae</taxon>
        <taxon>Pleurodeles</taxon>
    </lineage>
</organism>
<proteinExistence type="predicted"/>
<gene>
    <name evidence="2" type="ORF">NDU88_006326</name>
</gene>
<protein>
    <submittedName>
        <fullName evidence="2">Uncharacterized protein</fullName>
    </submittedName>
</protein>
<comment type="caution">
    <text evidence="2">The sequence shown here is derived from an EMBL/GenBank/DDBJ whole genome shotgun (WGS) entry which is preliminary data.</text>
</comment>
<dbReference type="Proteomes" id="UP001066276">
    <property type="component" value="Chromosome 9"/>
</dbReference>
<reference evidence="2" key="1">
    <citation type="journal article" date="2022" name="bioRxiv">
        <title>Sequencing and chromosome-scale assembly of the giantPleurodeles waltlgenome.</title>
        <authorList>
            <person name="Brown T."/>
            <person name="Elewa A."/>
            <person name="Iarovenko S."/>
            <person name="Subramanian E."/>
            <person name="Araus A.J."/>
            <person name="Petzold A."/>
            <person name="Susuki M."/>
            <person name="Suzuki K.-i.T."/>
            <person name="Hayashi T."/>
            <person name="Toyoda A."/>
            <person name="Oliveira C."/>
            <person name="Osipova E."/>
            <person name="Leigh N.D."/>
            <person name="Simon A."/>
            <person name="Yun M.H."/>
        </authorList>
    </citation>
    <scope>NUCLEOTIDE SEQUENCE</scope>
    <source>
        <strain evidence="2">20211129_DDA</strain>
        <tissue evidence="2">Liver</tissue>
    </source>
</reference>
<evidence type="ECO:0000313" key="2">
    <source>
        <dbReference type="EMBL" id="KAJ1108956.1"/>
    </source>
</evidence>
<dbReference type="EMBL" id="JANPWB010000013">
    <property type="protein sequence ID" value="KAJ1108956.1"/>
    <property type="molecule type" value="Genomic_DNA"/>
</dbReference>
<accession>A0AAV7N034</accession>
<name>A0AAV7N034_PLEWA</name>
<evidence type="ECO:0000313" key="3">
    <source>
        <dbReference type="Proteomes" id="UP001066276"/>
    </source>
</evidence>